<dbReference type="eggNOG" id="KOG2392">
    <property type="taxonomic scope" value="Eukaryota"/>
</dbReference>
<dbReference type="InterPro" id="IPR023796">
    <property type="entry name" value="Serpin_dom"/>
</dbReference>
<dbReference type="InterPro" id="IPR000215">
    <property type="entry name" value="Serpin_fam"/>
</dbReference>
<comment type="similarity">
    <text evidence="1 2">Belongs to the serpin family.</text>
</comment>
<dbReference type="PANTHER" id="PTHR11461:SF211">
    <property type="entry name" value="GH10112P-RELATED"/>
    <property type="match status" value="1"/>
</dbReference>
<dbReference type="SMR" id="A0A022QBM2"/>
<dbReference type="Proteomes" id="UP000030748">
    <property type="component" value="Unassembled WGS sequence"/>
</dbReference>
<evidence type="ECO:0000313" key="5">
    <source>
        <dbReference type="Proteomes" id="UP000030748"/>
    </source>
</evidence>
<dbReference type="OMA" id="MEIMPMS"/>
<name>A0A022QBM2_ERYGU</name>
<dbReference type="EMBL" id="KI632002">
    <property type="protein sequence ID" value="EYU25361.1"/>
    <property type="molecule type" value="Genomic_DNA"/>
</dbReference>
<organism evidence="4 5">
    <name type="scientific">Erythranthe guttata</name>
    <name type="common">Yellow monkey flower</name>
    <name type="synonym">Mimulus guttatus</name>
    <dbReference type="NCBI Taxonomy" id="4155"/>
    <lineage>
        <taxon>Eukaryota</taxon>
        <taxon>Viridiplantae</taxon>
        <taxon>Streptophyta</taxon>
        <taxon>Embryophyta</taxon>
        <taxon>Tracheophyta</taxon>
        <taxon>Spermatophyta</taxon>
        <taxon>Magnoliopsida</taxon>
        <taxon>eudicotyledons</taxon>
        <taxon>Gunneridae</taxon>
        <taxon>Pentapetalae</taxon>
        <taxon>asterids</taxon>
        <taxon>lamiids</taxon>
        <taxon>Lamiales</taxon>
        <taxon>Phrymaceae</taxon>
        <taxon>Erythranthe</taxon>
    </lineage>
</organism>
<gene>
    <name evidence="4" type="ORF">MIMGU_mgv1a020709mg</name>
</gene>
<dbReference type="InterPro" id="IPR042178">
    <property type="entry name" value="Serpin_sf_1"/>
</dbReference>
<dbReference type="InterPro" id="IPR023795">
    <property type="entry name" value="Serpin_CS"/>
</dbReference>
<reference evidence="4 5" key="1">
    <citation type="journal article" date="2013" name="Proc. Natl. Acad. Sci. U.S.A.">
        <title>Fine-scale variation in meiotic recombination in Mimulus inferred from population shotgun sequencing.</title>
        <authorList>
            <person name="Hellsten U."/>
            <person name="Wright K.M."/>
            <person name="Jenkins J."/>
            <person name="Shu S."/>
            <person name="Yuan Y."/>
            <person name="Wessler S.R."/>
            <person name="Schmutz J."/>
            <person name="Willis J.H."/>
            <person name="Rokhsar D.S."/>
        </authorList>
    </citation>
    <scope>NUCLEOTIDE SEQUENCE [LARGE SCALE GENOMIC DNA]</scope>
    <source>
        <strain evidence="5">cv. DUN x IM62</strain>
    </source>
</reference>
<feature type="non-terminal residue" evidence="4">
    <location>
        <position position="391"/>
    </location>
</feature>
<dbReference type="SUPFAM" id="SSF56574">
    <property type="entry name" value="Serpins"/>
    <property type="match status" value="1"/>
</dbReference>
<evidence type="ECO:0000256" key="1">
    <source>
        <dbReference type="ARBA" id="ARBA00009500"/>
    </source>
</evidence>
<accession>A0A022QBM2</accession>
<dbReference type="PANTHER" id="PTHR11461">
    <property type="entry name" value="SERINE PROTEASE INHIBITOR, SERPIN"/>
    <property type="match status" value="1"/>
</dbReference>
<dbReference type="MEROPS" id="I04.087"/>
<dbReference type="InterPro" id="IPR036186">
    <property type="entry name" value="Serpin_sf"/>
</dbReference>
<sequence>MDLQQSIQNQSDFSLSLAKHVITTHARDKNLVFSPLSIHIALSMVAAGSDGPTRDELLGFLKSKSIEDLNFLVSEIVTGVFSKSNGGHRRPRLSLANGVWVEQSNRLKPAFREIMHNSYKAVSNHVDFQNKAEEVREEVNAWAEKETNGLIKDLLQPGSISSDAMLILANAVYFKGTWQEEFDEWDTIDFEFFLQSGSSVKARFMCGGGCYQFIRAFDGFKVLRLPYVKAEDNNRKFSMYFFLPDAKDGLPDLVKKFGSESRFIENHIPHKAVKAGNFIIPKFKIGFGFEASGLVNGLGVVHPFFGGGGVSEMVEEVLYVSKIFHKSFIEVNEQGTEAAAVTEDEMGMGWCMEEERETTVDFVADHPFLFVVREDVSGVVLFVGQLLNPLD</sequence>
<dbReference type="GO" id="GO:0005615">
    <property type="term" value="C:extracellular space"/>
    <property type="evidence" value="ECO:0000318"/>
    <property type="project" value="GO_Central"/>
</dbReference>
<proteinExistence type="inferred from homology"/>
<dbReference type="AlphaFoldDB" id="A0A022QBM2"/>
<keyword evidence="5" id="KW-1185">Reference proteome</keyword>
<dbReference type="Pfam" id="PF00079">
    <property type="entry name" value="Serpin"/>
    <property type="match status" value="1"/>
</dbReference>
<dbReference type="PROSITE" id="PS00284">
    <property type="entry name" value="SERPIN"/>
    <property type="match status" value="1"/>
</dbReference>
<evidence type="ECO:0000259" key="3">
    <source>
        <dbReference type="SMART" id="SM00093"/>
    </source>
</evidence>
<evidence type="ECO:0000256" key="2">
    <source>
        <dbReference type="RuleBase" id="RU000411"/>
    </source>
</evidence>
<dbReference type="STRING" id="4155.A0A022QBM2"/>
<dbReference type="CDD" id="cd02043">
    <property type="entry name" value="serpinP_plants"/>
    <property type="match status" value="1"/>
</dbReference>
<dbReference type="Gene3D" id="3.30.497.10">
    <property type="entry name" value="Antithrombin, subunit I, domain 2"/>
    <property type="match status" value="1"/>
</dbReference>
<dbReference type="Gene3D" id="2.30.39.10">
    <property type="entry name" value="Alpha-1-antitrypsin, domain 1"/>
    <property type="match status" value="1"/>
</dbReference>
<dbReference type="GO" id="GO:0004867">
    <property type="term" value="F:serine-type endopeptidase inhibitor activity"/>
    <property type="evidence" value="ECO:0007669"/>
    <property type="project" value="InterPro"/>
</dbReference>
<evidence type="ECO:0000313" key="4">
    <source>
        <dbReference type="EMBL" id="EYU25361.1"/>
    </source>
</evidence>
<dbReference type="InterPro" id="IPR042185">
    <property type="entry name" value="Serpin_sf_2"/>
</dbReference>
<protein>
    <recommendedName>
        <fullName evidence="3">Serpin domain-containing protein</fullName>
    </recommendedName>
</protein>
<feature type="domain" description="Serpin" evidence="3">
    <location>
        <begin position="15"/>
        <end position="389"/>
    </location>
</feature>
<dbReference type="SMART" id="SM00093">
    <property type="entry name" value="SERPIN"/>
    <property type="match status" value="1"/>
</dbReference>